<organism evidence="12 13">
    <name type="scientific">Entomomonas asaccharolytica</name>
    <dbReference type="NCBI Taxonomy" id="2785331"/>
    <lineage>
        <taxon>Bacteria</taxon>
        <taxon>Pseudomonadati</taxon>
        <taxon>Pseudomonadota</taxon>
        <taxon>Gammaproteobacteria</taxon>
        <taxon>Pseudomonadales</taxon>
        <taxon>Pseudomonadaceae</taxon>
        <taxon>Entomomonas</taxon>
    </lineage>
</organism>
<dbReference type="InterPro" id="IPR003593">
    <property type="entry name" value="AAA+_ATPase"/>
</dbReference>
<dbReference type="Pfam" id="PF00005">
    <property type="entry name" value="ABC_tran"/>
    <property type="match status" value="1"/>
</dbReference>
<dbReference type="SMART" id="SM00382">
    <property type="entry name" value="AAA"/>
    <property type="match status" value="1"/>
</dbReference>
<dbReference type="AlphaFoldDB" id="A0A974RWA3"/>
<comment type="subcellular location">
    <subcellularLocation>
        <location evidence="1">Cell membrane</location>
        <topology evidence="1">Peripheral membrane protein</topology>
    </subcellularLocation>
</comment>
<dbReference type="InterPro" id="IPR003439">
    <property type="entry name" value="ABC_transporter-like_ATP-bd"/>
</dbReference>
<keyword evidence="7 12" id="KW-0067">ATP-binding</keyword>
<evidence type="ECO:0000256" key="8">
    <source>
        <dbReference type="ARBA" id="ARBA00023004"/>
    </source>
</evidence>
<dbReference type="Proteomes" id="UP000595278">
    <property type="component" value="Chromosome"/>
</dbReference>
<protein>
    <submittedName>
        <fullName evidence="12">ABC transporter ATP-binding protein</fullName>
    </submittedName>
</protein>
<dbReference type="GO" id="GO:0006826">
    <property type="term" value="P:iron ion transport"/>
    <property type="evidence" value="ECO:0007669"/>
    <property type="project" value="UniProtKB-KW"/>
</dbReference>
<dbReference type="PROSITE" id="PS00211">
    <property type="entry name" value="ABC_TRANSPORTER_1"/>
    <property type="match status" value="1"/>
</dbReference>
<dbReference type="InterPro" id="IPR051535">
    <property type="entry name" value="Siderophore_ABC-ATPase"/>
</dbReference>
<comment type="similarity">
    <text evidence="2">Belongs to the ABC transporter superfamily.</text>
</comment>
<evidence type="ECO:0000256" key="10">
    <source>
        <dbReference type="ARBA" id="ARBA00023136"/>
    </source>
</evidence>
<evidence type="ECO:0000256" key="1">
    <source>
        <dbReference type="ARBA" id="ARBA00004202"/>
    </source>
</evidence>
<dbReference type="InterPro" id="IPR027417">
    <property type="entry name" value="P-loop_NTPase"/>
</dbReference>
<dbReference type="GO" id="GO:0005886">
    <property type="term" value="C:plasma membrane"/>
    <property type="evidence" value="ECO:0007669"/>
    <property type="project" value="UniProtKB-SubCell"/>
</dbReference>
<evidence type="ECO:0000256" key="4">
    <source>
        <dbReference type="ARBA" id="ARBA00022475"/>
    </source>
</evidence>
<evidence type="ECO:0000256" key="7">
    <source>
        <dbReference type="ARBA" id="ARBA00022840"/>
    </source>
</evidence>
<keyword evidence="10" id="KW-0472">Membrane</keyword>
<keyword evidence="9" id="KW-0406">Ion transport</keyword>
<evidence type="ECO:0000256" key="9">
    <source>
        <dbReference type="ARBA" id="ARBA00023065"/>
    </source>
</evidence>
<evidence type="ECO:0000313" key="13">
    <source>
        <dbReference type="Proteomes" id="UP000595278"/>
    </source>
</evidence>
<accession>A0A974RWA3</accession>
<name>A0A974RWA3_9GAMM</name>
<keyword evidence="13" id="KW-1185">Reference proteome</keyword>
<sequence>MSDLLIKSLSVAYGRRQVIENLSVEHINAGEVTALLGPNGSGKSTLLKAMAGLNAARGEVLFNGQDLVTAHFAERAKQVVYLPQSLPASVHLRAFESMLVARKASNSESTQQVIEEAMALLEKLGIEDLGMRYLDQLSGGQKQLVGLAQALIRQPKVLLLDEPLSALDLNHQFHVMDVIKQETRERDMVTVIVLHDINIALQHTDYVLMLKDGRLVTSGIPHQVISPEVLAEVYGVVGRVEHCSRGKPHVMIDGLVEHH</sequence>
<dbReference type="FunFam" id="3.40.50.300:FF:000134">
    <property type="entry name" value="Iron-enterobactin ABC transporter ATP-binding protein"/>
    <property type="match status" value="1"/>
</dbReference>
<dbReference type="PROSITE" id="PS50893">
    <property type="entry name" value="ABC_TRANSPORTER_2"/>
    <property type="match status" value="1"/>
</dbReference>
<dbReference type="PANTHER" id="PTHR42771:SF7">
    <property type="entry name" value="ABC-TYPE COBALAMIN_FE3+-SIDEROPHORES TRANSPORT SYSTEM, ATPASE COMPONENT"/>
    <property type="match status" value="1"/>
</dbReference>
<dbReference type="Gene3D" id="3.40.50.300">
    <property type="entry name" value="P-loop containing nucleotide triphosphate hydrolases"/>
    <property type="match status" value="1"/>
</dbReference>
<evidence type="ECO:0000256" key="2">
    <source>
        <dbReference type="ARBA" id="ARBA00005417"/>
    </source>
</evidence>
<dbReference type="GO" id="GO:0016887">
    <property type="term" value="F:ATP hydrolysis activity"/>
    <property type="evidence" value="ECO:0007669"/>
    <property type="project" value="InterPro"/>
</dbReference>
<keyword evidence="5" id="KW-0410">Iron transport</keyword>
<keyword evidence="6" id="KW-0547">Nucleotide-binding</keyword>
<evidence type="ECO:0000256" key="5">
    <source>
        <dbReference type="ARBA" id="ARBA00022496"/>
    </source>
</evidence>
<keyword evidence="4" id="KW-1003">Cell membrane</keyword>
<dbReference type="CDD" id="cd03214">
    <property type="entry name" value="ABC_Iron-Siderophores_B12_Hemin"/>
    <property type="match status" value="1"/>
</dbReference>
<evidence type="ECO:0000313" key="12">
    <source>
        <dbReference type="EMBL" id="QQP84922.1"/>
    </source>
</evidence>
<dbReference type="EMBL" id="CP067393">
    <property type="protein sequence ID" value="QQP84922.1"/>
    <property type="molecule type" value="Genomic_DNA"/>
</dbReference>
<proteinExistence type="inferred from homology"/>
<reference evidence="12 13" key="1">
    <citation type="submission" date="2021-01" db="EMBL/GenBank/DDBJ databases">
        <title>Entomomonas sp. F2A isolated from a house cricket (Acheta domesticus).</title>
        <authorList>
            <person name="Spergser J."/>
            <person name="Busse H.-J."/>
        </authorList>
    </citation>
    <scope>NUCLEOTIDE SEQUENCE [LARGE SCALE GENOMIC DNA]</scope>
    <source>
        <strain evidence="12 13">F2A</strain>
    </source>
</reference>
<dbReference type="KEGG" id="eaz:JHT90_11020"/>
<dbReference type="GO" id="GO:0005524">
    <property type="term" value="F:ATP binding"/>
    <property type="evidence" value="ECO:0007669"/>
    <property type="project" value="UniProtKB-KW"/>
</dbReference>
<gene>
    <name evidence="12" type="ORF">JHT90_11020</name>
</gene>
<dbReference type="SUPFAM" id="SSF52540">
    <property type="entry name" value="P-loop containing nucleoside triphosphate hydrolases"/>
    <property type="match status" value="1"/>
</dbReference>
<feature type="domain" description="ABC transporter" evidence="11">
    <location>
        <begin position="4"/>
        <end position="237"/>
    </location>
</feature>
<evidence type="ECO:0000256" key="3">
    <source>
        <dbReference type="ARBA" id="ARBA00022448"/>
    </source>
</evidence>
<keyword evidence="8" id="KW-0408">Iron</keyword>
<evidence type="ECO:0000256" key="6">
    <source>
        <dbReference type="ARBA" id="ARBA00022741"/>
    </source>
</evidence>
<dbReference type="InterPro" id="IPR017871">
    <property type="entry name" value="ABC_transporter-like_CS"/>
</dbReference>
<dbReference type="RefSeq" id="WP_201090917.1">
    <property type="nucleotide sequence ID" value="NZ_CP067393.1"/>
</dbReference>
<dbReference type="PANTHER" id="PTHR42771">
    <property type="entry name" value="IRON(3+)-HYDROXAMATE IMPORT ATP-BINDING PROTEIN FHUC"/>
    <property type="match status" value="1"/>
</dbReference>
<evidence type="ECO:0000259" key="11">
    <source>
        <dbReference type="PROSITE" id="PS50893"/>
    </source>
</evidence>
<keyword evidence="3" id="KW-0813">Transport</keyword>